<dbReference type="AlphaFoldDB" id="A0A562YBQ6"/>
<feature type="domain" description="Phosphoadenosine phosphosulphate reductase" evidence="1">
    <location>
        <begin position="29"/>
        <end position="212"/>
    </location>
</feature>
<dbReference type="InterPro" id="IPR017598">
    <property type="entry name" value="SulphurTrfase_DndC"/>
</dbReference>
<accession>A0A562YBQ6</accession>
<dbReference type="PANTHER" id="PTHR43196">
    <property type="entry name" value="SULFATE ADENYLYLTRANSFERASE SUBUNIT 2"/>
    <property type="match status" value="1"/>
</dbReference>
<dbReference type="Proteomes" id="UP000295814">
    <property type="component" value="Unassembled WGS sequence"/>
</dbReference>
<organism evidence="2 3">
    <name type="scientific">Seonamhaeicola sediminis</name>
    <dbReference type="NCBI Taxonomy" id="2528206"/>
    <lineage>
        <taxon>Bacteria</taxon>
        <taxon>Pseudomonadati</taxon>
        <taxon>Bacteroidota</taxon>
        <taxon>Flavobacteriia</taxon>
        <taxon>Flavobacteriales</taxon>
        <taxon>Flavobacteriaceae</taxon>
    </lineage>
</organism>
<dbReference type="InterPro" id="IPR002500">
    <property type="entry name" value="PAPS_reduct_dom"/>
</dbReference>
<dbReference type="SUPFAM" id="SSF52402">
    <property type="entry name" value="Adenine nucleotide alpha hydrolases-like"/>
    <property type="match status" value="1"/>
</dbReference>
<dbReference type="Pfam" id="PF01507">
    <property type="entry name" value="PAPS_reduct"/>
    <property type="match status" value="1"/>
</dbReference>
<protein>
    <submittedName>
        <fullName evidence="2">DNA phosphorothioation system sulfurtransferase DndC</fullName>
    </submittedName>
</protein>
<evidence type="ECO:0000313" key="3">
    <source>
        <dbReference type="Proteomes" id="UP000295814"/>
    </source>
</evidence>
<dbReference type="Gene3D" id="3.40.50.620">
    <property type="entry name" value="HUPs"/>
    <property type="match status" value="1"/>
</dbReference>
<gene>
    <name evidence="2" type="primary">dndC</name>
    <name evidence="2" type="ORF">E1J38_013345</name>
</gene>
<keyword evidence="3" id="KW-1185">Reference proteome</keyword>
<dbReference type="InterPro" id="IPR014729">
    <property type="entry name" value="Rossmann-like_a/b/a_fold"/>
</dbReference>
<dbReference type="InterPro" id="IPR050128">
    <property type="entry name" value="Sulfate_adenylyltrnsfr_sub2"/>
</dbReference>
<dbReference type="NCBIfam" id="TIGR03183">
    <property type="entry name" value="DNA_S_dndC"/>
    <property type="match status" value="1"/>
</dbReference>
<dbReference type="EMBL" id="SMZJ02000011">
    <property type="protein sequence ID" value="TWO31539.1"/>
    <property type="molecule type" value="Genomic_DNA"/>
</dbReference>
<dbReference type="GO" id="GO:0016740">
    <property type="term" value="F:transferase activity"/>
    <property type="evidence" value="ECO:0007669"/>
    <property type="project" value="UniProtKB-KW"/>
</dbReference>
<evidence type="ECO:0000259" key="1">
    <source>
        <dbReference type="Pfam" id="PF01507"/>
    </source>
</evidence>
<dbReference type="OrthoDB" id="9774475at2"/>
<sequence length="451" mass="52309">MRSKKAEKIISEIIDQYAYADTSERPWIIGFSGGKDSTVLLTLVWIALQRFKNQSPYPHQLRRPVYVVCNDTMVENPIIASYMEDVLAKITEAARNEGLPIIVKKTTPRLDESFWINVLGKGYPVPNNTFRWCTDKLKIRPTSSFLLEQIDEAGEAIVLLGTRYDESATRERSMRKHEVEGKRLSKHNTTANTYVYAPIKELMLEEVWYIINSVPSPWGFDNSILFQIYADASADDYECPTVVTNKEHSSCGQSRFGCWTCTVVKKDKSMSALIDNGQNWMQPLLGFRNSLQDERNVHEHRMPERKNGQDAVSEDGRNYGPYWDWYRAEKLRELLEIQKEVQKEKPHVNLITNQELIAIQVIWSREMIFDFNVGDIYKKVFNKEISTNNIKSLDDTERRILKDVCGGDMSYYNLIDNLLTLQETKTLMISKYGLHNDVENRIESFVKELEE</sequence>
<keyword evidence="2" id="KW-0808">Transferase</keyword>
<comment type="caution">
    <text evidence="2">The sequence shown here is derived from an EMBL/GenBank/DDBJ whole genome shotgun (WGS) entry which is preliminary data.</text>
</comment>
<proteinExistence type="predicted"/>
<reference evidence="2 3" key="1">
    <citation type="submission" date="2019-07" db="EMBL/GenBank/DDBJ databases">
        <title>Seonamhaeicola sp. W255 draft genome.</title>
        <authorList>
            <person name="Zhang X.-Y."/>
            <person name="Zhang R."/>
            <person name="Zhong Y.-L."/>
            <person name="Du Z.-J."/>
        </authorList>
    </citation>
    <scope>NUCLEOTIDE SEQUENCE [LARGE SCALE GENOMIC DNA]</scope>
    <source>
        <strain evidence="2 3">W255</strain>
    </source>
</reference>
<dbReference type="PANTHER" id="PTHR43196:SF2">
    <property type="entry name" value="PHOSPHOADENOSINE PHOSPHOSULFATE REDUCTASE"/>
    <property type="match status" value="1"/>
</dbReference>
<name>A0A562YBQ6_9FLAO</name>
<evidence type="ECO:0000313" key="2">
    <source>
        <dbReference type="EMBL" id="TWO31539.1"/>
    </source>
</evidence>